<protein>
    <submittedName>
        <fullName evidence="5">Gluconolaconase</fullName>
    </submittedName>
</protein>
<keyword evidence="6" id="KW-1185">Reference proteome</keyword>
<dbReference type="InterPro" id="IPR013658">
    <property type="entry name" value="SGL"/>
</dbReference>
<keyword evidence="3" id="KW-0862">Zinc</keyword>
<comment type="cofactor">
    <cofactor evidence="3">
        <name>Zn(2+)</name>
        <dbReference type="ChEBI" id="CHEBI:29105"/>
    </cofactor>
    <text evidence="3">Binds 1 divalent metal cation per subunit.</text>
</comment>
<comment type="caution">
    <text evidence="5">The sequence shown here is derived from an EMBL/GenBank/DDBJ whole genome shotgun (WGS) entry which is preliminary data.</text>
</comment>
<dbReference type="InterPro" id="IPR005511">
    <property type="entry name" value="SMP-30"/>
</dbReference>
<evidence type="ECO:0000313" key="5">
    <source>
        <dbReference type="EMBL" id="PIL39514.1"/>
    </source>
</evidence>
<organism evidence="5 6">
    <name type="scientific">Massilia psychrophila</name>
    <dbReference type="NCBI Taxonomy" id="1603353"/>
    <lineage>
        <taxon>Bacteria</taxon>
        <taxon>Pseudomonadati</taxon>
        <taxon>Pseudomonadota</taxon>
        <taxon>Betaproteobacteria</taxon>
        <taxon>Burkholderiales</taxon>
        <taxon>Oxalobacteraceae</taxon>
        <taxon>Telluria group</taxon>
        <taxon>Massilia</taxon>
    </lineage>
</organism>
<feature type="binding site" evidence="3">
    <location>
        <position position="196"/>
    </location>
    <ligand>
        <name>a divalent metal cation</name>
        <dbReference type="ChEBI" id="CHEBI:60240"/>
    </ligand>
</feature>
<dbReference type="Gene3D" id="2.120.10.30">
    <property type="entry name" value="TolB, C-terminal domain"/>
    <property type="match status" value="1"/>
</dbReference>
<dbReference type="RefSeq" id="WP_099916270.1">
    <property type="nucleotide sequence ID" value="NZ_BMHS01000015.1"/>
</dbReference>
<feature type="active site" description="Proton donor/acceptor" evidence="2">
    <location>
        <position position="196"/>
    </location>
</feature>
<dbReference type="GO" id="GO:0005509">
    <property type="term" value="F:calcium ion binding"/>
    <property type="evidence" value="ECO:0007669"/>
    <property type="project" value="TreeGrafter"/>
</dbReference>
<dbReference type="SUPFAM" id="SSF63829">
    <property type="entry name" value="Calcium-dependent phosphotriesterase"/>
    <property type="match status" value="1"/>
</dbReference>
<evidence type="ECO:0000313" key="6">
    <source>
        <dbReference type="Proteomes" id="UP000228593"/>
    </source>
</evidence>
<comment type="similarity">
    <text evidence="1">Belongs to the SMP-30/CGR1 family.</text>
</comment>
<name>A0A2G8T0G7_9BURK</name>
<feature type="domain" description="SMP-30/Gluconolactonase/LRE-like region" evidence="4">
    <location>
        <begin position="12"/>
        <end position="255"/>
    </location>
</feature>
<dbReference type="Pfam" id="PF08450">
    <property type="entry name" value="SGL"/>
    <property type="match status" value="1"/>
</dbReference>
<feature type="binding site" evidence="3">
    <location>
        <position position="118"/>
    </location>
    <ligand>
        <name>substrate</name>
    </ligand>
</feature>
<feature type="binding site" evidence="3">
    <location>
        <position position="98"/>
    </location>
    <ligand>
        <name>substrate</name>
    </ligand>
</feature>
<feature type="binding site" evidence="3">
    <location>
        <position position="149"/>
    </location>
    <ligand>
        <name>a divalent metal cation</name>
        <dbReference type="ChEBI" id="CHEBI:60240"/>
    </ligand>
</feature>
<sequence length="289" mass="31540">MMQLAVDARNELGECALWCERTERLLWTDIPASTLWAHTPALDTTCSWPLPERLASFALTPDDDRLLLGLASGLAFFTLSTGEIERICDVEPTLAGTRINDGRCDRQGRFVFGMFNQDSEPREAVGSFYRLNRDLTLERLPLGKVAIANSICFSPDGATMYYCDSQAAVIRSCDYGDNIGEQRVFADLSGEQGAPDGSTVDAEGYLWNARWGAGRLVRYSPDGNVERVIMLAASQPTCLAFGGPLLDTVYATSARQWLSSAEVANAPKSGGVFRFATDVVGLAEPRFQG</sequence>
<evidence type="ECO:0000256" key="2">
    <source>
        <dbReference type="PIRSR" id="PIRSR605511-1"/>
    </source>
</evidence>
<accession>A0A2G8T0G7</accession>
<dbReference type="GO" id="GO:0004341">
    <property type="term" value="F:gluconolactonase activity"/>
    <property type="evidence" value="ECO:0007669"/>
    <property type="project" value="TreeGrafter"/>
</dbReference>
<proteinExistence type="inferred from homology"/>
<gene>
    <name evidence="5" type="ORF">CR103_12220</name>
</gene>
<dbReference type="EMBL" id="PDOB01000017">
    <property type="protein sequence ID" value="PIL39514.1"/>
    <property type="molecule type" value="Genomic_DNA"/>
</dbReference>
<feature type="binding site" evidence="3">
    <location>
        <position position="100"/>
    </location>
    <ligand>
        <name>substrate</name>
    </ligand>
</feature>
<dbReference type="PANTHER" id="PTHR10907:SF47">
    <property type="entry name" value="REGUCALCIN"/>
    <property type="match status" value="1"/>
</dbReference>
<evidence type="ECO:0000256" key="1">
    <source>
        <dbReference type="ARBA" id="ARBA00008853"/>
    </source>
</evidence>
<reference evidence="5 6" key="1">
    <citation type="submission" date="2017-10" db="EMBL/GenBank/DDBJ databases">
        <title>Massilia psychrophilum sp. nov., a novel purple-pigmented bacterium isolated from Tianshan glacier, Xinjiang Municipality, China.</title>
        <authorList>
            <person name="Wang H."/>
        </authorList>
    </citation>
    <scope>NUCLEOTIDE SEQUENCE [LARGE SCALE GENOMIC DNA]</scope>
    <source>
        <strain evidence="5 6">JCM 30813</strain>
    </source>
</reference>
<dbReference type="GO" id="GO:0019853">
    <property type="term" value="P:L-ascorbic acid biosynthetic process"/>
    <property type="evidence" value="ECO:0007669"/>
    <property type="project" value="TreeGrafter"/>
</dbReference>
<dbReference type="OrthoDB" id="9775406at2"/>
<dbReference type="PRINTS" id="PR01790">
    <property type="entry name" value="SMP30FAMILY"/>
</dbReference>
<dbReference type="Proteomes" id="UP000228593">
    <property type="component" value="Unassembled WGS sequence"/>
</dbReference>
<evidence type="ECO:0000259" key="4">
    <source>
        <dbReference type="Pfam" id="PF08450"/>
    </source>
</evidence>
<evidence type="ECO:0000256" key="3">
    <source>
        <dbReference type="PIRSR" id="PIRSR605511-2"/>
    </source>
</evidence>
<dbReference type="AlphaFoldDB" id="A0A2G8T0G7"/>
<dbReference type="PANTHER" id="PTHR10907">
    <property type="entry name" value="REGUCALCIN"/>
    <property type="match status" value="1"/>
</dbReference>
<dbReference type="InterPro" id="IPR011042">
    <property type="entry name" value="6-blade_b-propeller_TolB-like"/>
</dbReference>
<feature type="binding site" evidence="3">
    <location>
        <position position="14"/>
    </location>
    <ligand>
        <name>a divalent metal cation</name>
        <dbReference type="ChEBI" id="CHEBI:60240"/>
    </ligand>
</feature>
<keyword evidence="3" id="KW-0479">Metal-binding</keyword>